<protein>
    <submittedName>
        <fullName evidence="1">Uncharacterized protein</fullName>
    </submittedName>
</protein>
<proteinExistence type="predicted"/>
<dbReference type="EMBL" id="GGEC01082748">
    <property type="protein sequence ID" value="MBX63232.1"/>
    <property type="molecule type" value="Transcribed_RNA"/>
</dbReference>
<name>A0A2P2Q8C2_RHIMU</name>
<accession>A0A2P2Q8C2</accession>
<evidence type="ECO:0000313" key="1">
    <source>
        <dbReference type="EMBL" id="MBX63232.1"/>
    </source>
</evidence>
<organism evidence="1">
    <name type="scientific">Rhizophora mucronata</name>
    <name type="common">Asiatic mangrove</name>
    <dbReference type="NCBI Taxonomy" id="61149"/>
    <lineage>
        <taxon>Eukaryota</taxon>
        <taxon>Viridiplantae</taxon>
        <taxon>Streptophyta</taxon>
        <taxon>Embryophyta</taxon>
        <taxon>Tracheophyta</taxon>
        <taxon>Spermatophyta</taxon>
        <taxon>Magnoliopsida</taxon>
        <taxon>eudicotyledons</taxon>
        <taxon>Gunneridae</taxon>
        <taxon>Pentapetalae</taxon>
        <taxon>rosids</taxon>
        <taxon>fabids</taxon>
        <taxon>Malpighiales</taxon>
        <taxon>Rhizophoraceae</taxon>
        <taxon>Rhizophora</taxon>
    </lineage>
</organism>
<reference evidence="1" key="1">
    <citation type="submission" date="2018-02" db="EMBL/GenBank/DDBJ databases">
        <title>Rhizophora mucronata_Transcriptome.</title>
        <authorList>
            <person name="Meera S.P."/>
            <person name="Sreeshan A."/>
            <person name="Augustine A."/>
        </authorList>
    </citation>
    <scope>NUCLEOTIDE SEQUENCE</scope>
    <source>
        <tissue evidence="1">Leaf</tissue>
    </source>
</reference>
<sequence>MHQTYSTFSLIRHY</sequence>